<dbReference type="Proteomes" id="UP000823736">
    <property type="component" value="Unassembled WGS sequence"/>
</dbReference>
<gene>
    <name evidence="2" type="ORF">J2753_002322</name>
</gene>
<organism evidence="2 3">
    <name type="scientific">Halolamina salifodinae</name>
    <dbReference type="NCBI Taxonomy" id="1202767"/>
    <lineage>
        <taxon>Archaea</taxon>
        <taxon>Methanobacteriati</taxon>
        <taxon>Methanobacteriota</taxon>
        <taxon>Stenosarchaea group</taxon>
        <taxon>Halobacteria</taxon>
        <taxon>Halobacteriales</taxon>
        <taxon>Haloferacaceae</taxon>
    </lineage>
</organism>
<feature type="transmembrane region" description="Helical" evidence="1">
    <location>
        <begin position="63"/>
        <end position="82"/>
    </location>
</feature>
<reference evidence="2" key="1">
    <citation type="submission" date="2021-03" db="EMBL/GenBank/DDBJ databases">
        <title>Genomic Encyclopedia of Type Strains, Phase IV (KMG-IV): sequencing the most valuable type-strain genomes for metagenomic binning, comparative biology and taxonomic classification.</title>
        <authorList>
            <person name="Goeker M."/>
        </authorList>
    </citation>
    <scope>NUCLEOTIDE SEQUENCE</scope>
    <source>
        <strain evidence="2">DSM 26232</strain>
    </source>
</reference>
<keyword evidence="1" id="KW-0812">Transmembrane</keyword>
<keyword evidence="1" id="KW-1133">Transmembrane helix</keyword>
<evidence type="ECO:0000256" key="1">
    <source>
        <dbReference type="SAM" id="Phobius"/>
    </source>
</evidence>
<feature type="transmembrane region" description="Helical" evidence="1">
    <location>
        <begin position="6"/>
        <end position="23"/>
    </location>
</feature>
<evidence type="ECO:0000313" key="2">
    <source>
        <dbReference type="EMBL" id="MBP1987812.1"/>
    </source>
</evidence>
<protein>
    <submittedName>
        <fullName evidence="2">Uncharacterized protein</fullName>
    </submittedName>
</protein>
<name>A0A8T4GZT2_9EURY</name>
<keyword evidence="1" id="KW-0472">Membrane</keyword>
<accession>A0A8T4GZT2</accession>
<dbReference type="RefSeq" id="WP_209492174.1">
    <property type="nucleotide sequence ID" value="NZ_JAGGLC010000005.1"/>
</dbReference>
<sequence length="85" mass="8849">MIDSARLWIGLLVGAAVVLGAVATRRFIATGERPLAPLAGAATAFAGVFALGEAAGYFRPARASVMTVLSLFVAVGLAVQWYRKQ</sequence>
<feature type="transmembrane region" description="Helical" evidence="1">
    <location>
        <begin position="35"/>
        <end position="57"/>
    </location>
</feature>
<proteinExistence type="predicted"/>
<comment type="caution">
    <text evidence="2">The sequence shown here is derived from an EMBL/GenBank/DDBJ whole genome shotgun (WGS) entry which is preliminary data.</text>
</comment>
<evidence type="ECO:0000313" key="3">
    <source>
        <dbReference type="Proteomes" id="UP000823736"/>
    </source>
</evidence>
<dbReference type="EMBL" id="JAGGLC010000005">
    <property type="protein sequence ID" value="MBP1987812.1"/>
    <property type="molecule type" value="Genomic_DNA"/>
</dbReference>
<keyword evidence="3" id="KW-1185">Reference proteome</keyword>
<dbReference type="AlphaFoldDB" id="A0A8T4GZT2"/>